<organism evidence="2 3">
    <name type="scientific">Atlanticothrix silvestris CENA357</name>
    <dbReference type="NCBI Taxonomy" id="1725252"/>
    <lineage>
        <taxon>Bacteria</taxon>
        <taxon>Bacillati</taxon>
        <taxon>Cyanobacteriota</taxon>
        <taxon>Cyanophyceae</taxon>
        <taxon>Nostocales</taxon>
        <taxon>Nodulariaceae</taxon>
        <taxon>Atlanticothrix</taxon>
        <taxon>Atlanticothrix silvestris</taxon>
    </lineage>
</organism>
<dbReference type="Proteomes" id="UP000599391">
    <property type="component" value="Unassembled WGS sequence"/>
</dbReference>
<dbReference type="EMBL" id="JAECZB010000087">
    <property type="protein sequence ID" value="MBH8554978.1"/>
    <property type="molecule type" value="Genomic_DNA"/>
</dbReference>
<feature type="region of interest" description="Disordered" evidence="1">
    <location>
        <begin position="1"/>
        <end position="41"/>
    </location>
</feature>
<evidence type="ECO:0000313" key="2">
    <source>
        <dbReference type="EMBL" id="MBH8554978.1"/>
    </source>
</evidence>
<comment type="caution">
    <text evidence="2">The sequence shown here is derived from an EMBL/GenBank/DDBJ whole genome shotgun (WGS) entry which is preliminary data.</text>
</comment>
<evidence type="ECO:0000313" key="3">
    <source>
        <dbReference type="Proteomes" id="UP000599391"/>
    </source>
</evidence>
<sequence length="207" mass="22727">MRCDSSTQYKNSRDEATADAPFGGASPQTLESVEEEEKELPAVTDCTSLALVDAVQDESASLLGENQDCGVEPIIPHEGTFSAAPVAPNFEESAQPSLSTALIGENQISGNEDKTLHVDQNSAAPAPSDEKWSHEAIAIRSKMRPLRMEKLKLAGMLEEKPDFKFLVECWNDDPALQIVIRKLLMRFPQWGIACVDGVLVEWDTRVK</sequence>
<dbReference type="AlphaFoldDB" id="A0A8J7HG38"/>
<gene>
    <name evidence="2" type="ORF">I8751_22040</name>
</gene>
<feature type="compositionally biased region" description="Polar residues" evidence="1">
    <location>
        <begin position="1"/>
        <end position="10"/>
    </location>
</feature>
<evidence type="ECO:0000256" key="1">
    <source>
        <dbReference type="SAM" id="MobiDB-lite"/>
    </source>
</evidence>
<accession>A0A8J7HG38</accession>
<reference evidence="2 3" key="1">
    <citation type="journal article" date="2021" name="Int. J. Syst. Evol. Microbiol.">
        <title>Amazonocrinis nigriterrae gen. nov., sp. nov., Atlanticothrix silvestris gen. nov., sp. nov. and Dendronalium phyllosphericum gen. nov., sp. nov., nostocacean cyanobacteria from Brazilian environments.</title>
        <authorList>
            <person name="Alvarenga D.O."/>
            <person name="Andreote A.P.D."/>
            <person name="Branco L.H.Z."/>
            <person name="Delbaje E."/>
            <person name="Cruz R.B."/>
            <person name="Varani A.M."/>
            <person name="Fiore M.F."/>
        </authorList>
    </citation>
    <scope>NUCLEOTIDE SEQUENCE [LARGE SCALE GENOMIC DNA]</scope>
    <source>
        <strain evidence="2 3">CENA357</strain>
    </source>
</reference>
<proteinExistence type="predicted"/>
<name>A0A8J7HG38_9CYAN</name>
<protein>
    <submittedName>
        <fullName evidence="2">Uncharacterized protein</fullName>
    </submittedName>
</protein>
<keyword evidence="3" id="KW-1185">Reference proteome</keyword>